<protein>
    <submittedName>
        <fullName evidence="2">Uncharacterized protein</fullName>
    </submittedName>
</protein>
<organism evidence="2">
    <name type="scientific">bacterium 19CA06SA08-2</name>
    <dbReference type="NCBI Taxonomy" id="2920658"/>
    <lineage>
        <taxon>Bacteria</taxon>
    </lineage>
</organism>
<feature type="transmembrane region" description="Helical" evidence="1">
    <location>
        <begin position="38"/>
        <end position="58"/>
    </location>
</feature>
<dbReference type="EMBL" id="CP095353">
    <property type="protein sequence ID" value="XAG67839.1"/>
    <property type="molecule type" value="Genomic_DNA"/>
</dbReference>
<keyword evidence="1" id="KW-1133">Transmembrane helix</keyword>
<gene>
    <name evidence="2" type="ORF">MRM75_14445</name>
</gene>
<sequence>MKDIHVGFWLTLAALIVVVVWCGYYIVARNINHKDMVFSYTALFATMCLFLLNVYFSFRSESEVKHIHSHIYHKGNLICFYKHDDDKHVPLFVAKNKNLIVSLSKIPLSEEVVQYDNIDARVDLNKKLVEYMRSCFIGSLANDFHDWEGEPKGNIRGTAGFFISNNVDNKHEYISHKKIIQYSGANISDEMLGDCNISEWVKLPKGTKIKKLDKGVAFESPHFLIKIEFVVDINHVWDLKYHPDGTPYTIGGINSPSDRSITYFATIRYSTEFKKELSGNPKKTIYKEWSDKMFYFINDSFSFS</sequence>
<evidence type="ECO:0000256" key="1">
    <source>
        <dbReference type="SAM" id="Phobius"/>
    </source>
</evidence>
<dbReference type="AlphaFoldDB" id="A0AAU6U259"/>
<keyword evidence="1" id="KW-0812">Transmembrane</keyword>
<reference evidence="2" key="1">
    <citation type="submission" date="2022-03" db="EMBL/GenBank/DDBJ databases">
        <title>Sea Food Isolates.</title>
        <authorList>
            <person name="Li c."/>
        </authorList>
    </citation>
    <scope>NUCLEOTIDE SEQUENCE</scope>
    <source>
        <strain evidence="2">19CA06SA08-2</strain>
    </source>
</reference>
<accession>A0AAU6U259</accession>
<name>A0AAU6U259_UNCXX</name>
<feature type="transmembrane region" description="Helical" evidence="1">
    <location>
        <begin position="6"/>
        <end position="26"/>
    </location>
</feature>
<keyword evidence="1" id="KW-0472">Membrane</keyword>
<proteinExistence type="predicted"/>
<evidence type="ECO:0000313" key="2">
    <source>
        <dbReference type="EMBL" id="XAG67839.1"/>
    </source>
</evidence>